<proteinExistence type="predicted"/>
<dbReference type="InterPro" id="IPR032675">
    <property type="entry name" value="LRR_dom_sf"/>
</dbReference>
<name>A0AAW0GX96_9APHY</name>
<protein>
    <submittedName>
        <fullName evidence="1">Uncharacterized protein</fullName>
    </submittedName>
</protein>
<keyword evidence="2" id="KW-1185">Reference proteome</keyword>
<dbReference type="Proteomes" id="UP001385951">
    <property type="component" value="Unassembled WGS sequence"/>
</dbReference>
<reference evidence="1 2" key="1">
    <citation type="submission" date="2022-09" db="EMBL/GenBank/DDBJ databases">
        <authorList>
            <person name="Palmer J.M."/>
        </authorList>
    </citation>
    <scope>NUCLEOTIDE SEQUENCE [LARGE SCALE GENOMIC DNA]</scope>
    <source>
        <strain evidence="1 2">DSM 7382</strain>
    </source>
</reference>
<dbReference type="AlphaFoldDB" id="A0AAW0GX96"/>
<dbReference type="Gene3D" id="3.80.10.10">
    <property type="entry name" value="Ribonuclease Inhibitor"/>
    <property type="match status" value="1"/>
</dbReference>
<sequence>MPTNTCIAMMRSSQTPSPSLNWDILLCITRCLDNRTDVSRMMRTHRVLYRAGWSVLLGFPIEVCRRNYHDILTMLSLPDAINRGEHIRSLSIDLKFCTDNDILGMKAIVEHSTNLRRLAIEPEDGENVFSNNELAEAVLWIQRSNQHLHLHDVLQRIKAPLAVLKISPSHVDAELKALIASFSATLEVIRTMSVQIRDLDFQCPRVHLLSLHLLRPVGFISTRELTAAFPNLKKLYFGGSLTTSIDEAEEYRARNQKQPAPSPWPKLDYVEISPVNLWILALQCPIHCLNILDCEEDDDPLDLEESETCEMIEQLNRAYNPVAMEACLWFRDEDQLEHLERLFEGGLSCQQFRVTIDFSGDRELNEFWSRILETWTRLPSSYLELDITSASSMGGMVYEEWTLCGGPGMDQMAEDLFTEIPALHQVYIHFGNSKGDEGLWEVMRGQTLVLRDLPLSDRPMTWIIDE</sequence>
<accession>A0AAW0GX96</accession>
<dbReference type="EMBL" id="JASBNA010000002">
    <property type="protein sequence ID" value="KAK7694269.1"/>
    <property type="molecule type" value="Genomic_DNA"/>
</dbReference>
<comment type="caution">
    <text evidence="1">The sequence shown here is derived from an EMBL/GenBank/DDBJ whole genome shotgun (WGS) entry which is preliminary data.</text>
</comment>
<evidence type="ECO:0000313" key="1">
    <source>
        <dbReference type="EMBL" id="KAK7694269.1"/>
    </source>
</evidence>
<evidence type="ECO:0000313" key="2">
    <source>
        <dbReference type="Proteomes" id="UP001385951"/>
    </source>
</evidence>
<gene>
    <name evidence="1" type="ORF">QCA50_001449</name>
</gene>
<organism evidence="1 2">
    <name type="scientific">Cerrena zonata</name>
    <dbReference type="NCBI Taxonomy" id="2478898"/>
    <lineage>
        <taxon>Eukaryota</taxon>
        <taxon>Fungi</taxon>
        <taxon>Dikarya</taxon>
        <taxon>Basidiomycota</taxon>
        <taxon>Agaricomycotina</taxon>
        <taxon>Agaricomycetes</taxon>
        <taxon>Polyporales</taxon>
        <taxon>Cerrenaceae</taxon>
        <taxon>Cerrena</taxon>
    </lineage>
</organism>